<feature type="transmembrane region" description="Helical" evidence="6">
    <location>
        <begin position="514"/>
        <end position="533"/>
    </location>
</feature>
<name>A0ABS6H4B6_9PROT</name>
<evidence type="ECO:0000256" key="5">
    <source>
        <dbReference type="ARBA" id="ARBA00023136"/>
    </source>
</evidence>
<feature type="transmembrane region" description="Helical" evidence="6">
    <location>
        <begin position="336"/>
        <end position="360"/>
    </location>
</feature>
<evidence type="ECO:0000256" key="6">
    <source>
        <dbReference type="SAM" id="Phobius"/>
    </source>
</evidence>
<dbReference type="InterPro" id="IPR035671">
    <property type="entry name" value="DsbD_gamma"/>
</dbReference>
<dbReference type="InterPro" id="IPR013766">
    <property type="entry name" value="Thioredoxin_domain"/>
</dbReference>
<keyword evidence="4 6" id="KW-1133">Transmembrane helix</keyword>
<dbReference type="PANTHER" id="PTHR32234">
    <property type="entry name" value="THIOL:DISULFIDE INTERCHANGE PROTEIN DSBD"/>
    <property type="match status" value="1"/>
</dbReference>
<keyword evidence="5 6" id="KW-0472">Membrane</keyword>
<gene>
    <name evidence="9" type="ORF">JJQ90_07340</name>
</gene>
<evidence type="ECO:0000256" key="7">
    <source>
        <dbReference type="SAM" id="SignalP"/>
    </source>
</evidence>
<feature type="transmembrane region" description="Helical" evidence="6">
    <location>
        <begin position="447"/>
        <end position="470"/>
    </location>
</feature>
<comment type="caution">
    <text evidence="9">The sequence shown here is derived from an EMBL/GenBank/DDBJ whole genome shotgun (WGS) entry which is preliminary data.</text>
</comment>
<sequence>MLRRTALLLGLLLTTPALAVESEAVRSPRATATLVTDVAAVAPGQEFQAGLRLRLAPGWHSYWRNAGDAGAAPEITWTLPEGASAGPFAWPAPERIPYGPLVNFGYKNEVLLPLRIAVPAGLAPGAAFTLSAEATWLVCADVCIPEEGSFRLTLPVAETPIPSPLTTELFEAASARLPRALPWTAQAGVSAAAEAPGRASLTLAATGLTAEMVRDAFFFPNAPGLIDNTAPQPLALRDGTLTLGLALLPGVAPAALEGTLLLHDAGGQSAAFEVAATATGPASSIGGMGLWQAMLLALAGGLVLNLMPCVFPVLAMKAMALARLGGAARGTIRLHAAAYTAGVLVSFAAIGGLLVALRAAGLAAGWGFQFTEPAFVAAMAWLMLAVGLNLSGVFAFGGTVGAGQAVAGRGGLPGAFATGGLAVLLATPCTAPFMAAALGAAMVMPPAATMAVFLALGLGLALPYALLGLFPGLARALPRPGAWMERLRQALAFPIYATAAWLVWVLALQVGPDGVLFGLAGAVVLAAGLWGLGLAQRAGAGRWRIAGVTAAGVAVLVALALLPRLSASPAVAAAADTNAEPWSAARVEALRAAGRPVFVNATAAWCITCQVNDRVALRAAAVRDAFAARDVAYLKADWTRGDPAIGALLREQGREGVPLYLYWAPGAAAPMVLPQILTEGLVIGALNGG</sequence>
<feature type="domain" description="Thioredoxin" evidence="8">
    <location>
        <begin position="562"/>
        <end position="689"/>
    </location>
</feature>
<dbReference type="EMBL" id="JAERQM010000002">
    <property type="protein sequence ID" value="MBU8543514.1"/>
    <property type="molecule type" value="Genomic_DNA"/>
</dbReference>
<protein>
    <submittedName>
        <fullName evidence="9">Thioredoxin family protein</fullName>
    </submittedName>
</protein>
<evidence type="ECO:0000256" key="3">
    <source>
        <dbReference type="ARBA" id="ARBA00022748"/>
    </source>
</evidence>
<dbReference type="InterPro" id="IPR028250">
    <property type="entry name" value="DsbDN"/>
</dbReference>
<comment type="subcellular location">
    <subcellularLocation>
        <location evidence="1">Membrane</location>
        <topology evidence="1">Multi-pass membrane protein</topology>
    </subcellularLocation>
</comment>
<keyword evidence="3" id="KW-0201">Cytochrome c-type biogenesis</keyword>
<dbReference type="RefSeq" id="WP_216873975.1">
    <property type="nucleotide sequence ID" value="NZ_JAERQM010000002.1"/>
</dbReference>
<dbReference type="InterPro" id="IPR003834">
    <property type="entry name" value="Cyt_c_assmbl_TM_dom"/>
</dbReference>
<dbReference type="Proteomes" id="UP000689967">
    <property type="component" value="Unassembled WGS sequence"/>
</dbReference>
<feature type="transmembrane region" description="Helical" evidence="6">
    <location>
        <begin position="290"/>
        <end position="315"/>
    </location>
</feature>
<keyword evidence="7" id="KW-0732">Signal</keyword>
<feature type="transmembrane region" description="Helical" evidence="6">
    <location>
        <begin position="545"/>
        <end position="562"/>
    </location>
</feature>
<evidence type="ECO:0000313" key="10">
    <source>
        <dbReference type="Proteomes" id="UP000689967"/>
    </source>
</evidence>
<organism evidence="9 10">
    <name type="scientific">Falsiroseomonas oleicola</name>
    <dbReference type="NCBI Taxonomy" id="2801474"/>
    <lineage>
        <taxon>Bacteria</taxon>
        <taxon>Pseudomonadati</taxon>
        <taxon>Pseudomonadota</taxon>
        <taxon>Alphaproteobacteria</taxon>
        <taxon>Acetobacterales</taxon>
        <taxon>Roseomonadaceae</taxon>
        <taxon>Falsiroseomonas</taxon>
    </lineage>
</organism>
<dbReference type="CDD" id="cd02953">
    <property type="entry name" value="DsbDgamma"/>
    <property type="match status" value="1"/>
</dbReference>
<dbReference type="PROSITE" id="PS51352">
    <property type="entry name" value="THIOREDOXIN_2"/>
    <property type="match status" value="1"/>
</dbReference>
<dbReference type="Pfam" id="PF11412">
    <property type="entry name" value="DsbD_N"/>
    <property type="match status" value="1"/>
</dbReference>
<dbReference type="Pfam" id="PF13899">
    <property type="entry name" value="Thioredoxin_7"/>
    <property type="match status" value="1"/>
</dbReference>
<feature type="transmembrane region" description="Helical" evidence="6">
    <location>
        <begin position="490"/>
        <end position="508"/>
    </location>
</feature>
<dbReference type="Pfam" id="PF02683">
    <property type="entry name" value="DsbD_TM"/>
    <property type="match status" value="1"/>
</dbReference>
<evidence type="ECO:0000313" key="9">
    <source>
        <dbReference type="EMBL" id="MBU8543514.1"/>
    </source>
</evidence>
<keyword evidence="2 6" id="KW-0812">Transmembrane</keyword>
<feature type="transmembrane region" description="Helical" evidence="6">
    <location>
        <begin position="415"/>
        <end position="441"/>
    </location>
</feature>
<reference evidence="9 10" key="1">
    <citation type="submission" date="2021-01" db="EMBL/GenBank/DDBJ databases">
        <title>Roseomonas sp. nov, a bacterium isolated from an oil production mixture in Yumen Oilfield.</title>
        <authorList>
            <person name="Wu D."/>
        </authorList>
    </citation>
    <scope>NUCLEOTIDE SEQUENCE [LARGE SCALE GENOMIC DNA]</scope>
    <source>
        <strain evidence="9 10">ROY-5-3</strain>
    </source>
</reference>
<keyword evidence="10" id="KW-1185">Reference proteome</keyword>
<feature type="signal peptide" evidence="7">
    <location>
        <begin position="1"/>
        <end position="19"/>
    </location>
</feature>
<evidence type="ECO:0000256" key="2">
    <source>
        <dbReference type="ARBA" id="ARBA00022692"/>
    </source>
</evidence>
<feature type="chain" id="PRO_5046150671" evidence="7">
    <location>
        <begin position="20"/>
        <end position="689"/>
    </location>
</feature>
<evidence type="ECO:0000256" key="1">
    <source>
        <dbReference type="ARBA" id="ARBA00004141"/>
    </source>
</evidence>
<proteinExistence type="predicted"/>
<evidence type="ECO:0000259" key="8">
    <source>
        <dbReference type="PROSITE" id="PS51352"/>
    </source>
</evidence>
<feature type="transmembrane region" description="Helical" evidence="6">
    <location>
        <begin position="380"/>
        <end position="403"/>
    </location>
</feature>
<accession>A0ABS6H4B6</accession>
<dbReference type="PANTHER" id="PTHR32234:SF3">
    <property type="entry name" value="SUPPRESSION OF COPPER SENSITIVITY PROTEIN"/>
    <property type="match status" value="1"/>
</dbReference>
<evidence type="ECO:0000256" key="4">
    <source>
        <dbReference type="ARBA" id="ARBA00022989"/>
    </source>
</evidence>